<accession>A0ACC0K799</accession>
<gene>
    <name evidence="1" type="ORF">MSG28_004548</name>
</gene>
<keyword evidence="2" id="KW-1185">Reference proteome</keyword>
<sequence>MGYNSLDQWPTVSSFFGVVDLKSGSLIVAVLGIDNESICIAWTVFMALFVVLIVLMLILMALAFMIRKQGQRAFLVFLGLLYYAREYRKCIISINTTIIITTIVIIIINHHQLPKLHFYFNSLSVSWLVQQAGSGDDFFDFNSSQNPTTTSKPYSNIPGTKCHFIIIIIIPAYLRPTAGHRPPLGMRGLGP</sequence>
<evidence type="ECO:0000313" key="1">
    <source>
        <dbReference type="EMBL" id="KAI8432020.1"/>
    </source>
</evidence>
<evidence type="ECO:0000313" key="2">
    <source>
        <dbReference type="Proteomes" id="UP001064048"/>
    </source>
</evidence>
<proteinExistence type="predicted"/>
<comment type="caution">
    <text evidence="1">The sequence shown here is derived from an EMBL/GenBank/DDBJ whole genome shotgun (WGS) entry which is preliminary data.</text>
</comment>
<reference evidence="1 2" key="1">
    <citation type="journal article" date="2022" name="Genome Biol. Evol.">
        <title>The Spruce Budworm Genome: Reconstructing the Evolutionary History of Antifreeze Proteins.</title>
        <authorList>
            <person name="Beliveau C."/>
            <person name="Gagne P."/>
            <person name="Picq S."/>
            <person name="Vernygora O."/>
            <person name="Keeling C.I."/>
            <person name="Pinkney K."/>
            <person name="Doucet D."/>
            <person name="Wen F."/>
            <person name="Johnston J.S."/>
            <person name="Maaroufi H."/>
            <person name="Boyle B."/>
            <person name="Laroche J."/>
            <person name="Dewar K."/>
            <person name="Juretic N."/>
            <person name="Blackburn G."/>
            <person name="Nisole A."/>
            <person name="Brunet B."/>
            <person name="Brandao M."/>
            <person name="Lumley L."/>
            <person name="Duan J."/>
            <person name="Quan G."/>
            <person name="Lucarotti C.J."/>
            <person name="Roe A.D."/>
            <person name="Sperling F.A.H."/>
            <person name="Levesque R.C."/>
            <person name="Cusson M."/>
        </authorList>
    </citation>
    <scope>NUCLEOTIDE SEQUENCE [LARGE SCALE GENOMIC DNA]</scope>
    <source>
        <strain evidence="1">Glfc:IPQL:Cfum</strain>
    </source>
</reference>
<dbReference type="Proteomes" id="UP001064048">
    <property type="component" value="Chromosome 7"/>
</dbReference>
<organism evidence="1 2">
    <name type="scientific">Choristoneura fumiferana</name>
    <name type="common">Spruce budworm moth</name>
    <name type="synonym">Archips fumiferana</name>
    <dbReference type="NCBI Taxonomy" id="7141"/>
    <lineage>
        <taxon>Eukaryota</taxon>
        <taxon>Metazoa</taxon>
        <taxon>Ecdysozoa</taxon>
        <taxon>Arthropoda</taxon>
        <taxon>Hexapoda</taxon>
        <taxon>Insecta</taxon>
        <taxon>Pterygota</taxon>
        <taxon>Neoptera</taxon>
        <taxon>Endopterygota</taxon>
        <taxon>Lepidoptera</taxon>
        <taxon>Glossata</taxon>
        <taxon>Ditrysia</taxon>
        <taxon>Tortricoidea</taxon>
        <taxon>Tortricidae</taxon>
        <taxon>Tortricinae</taxon>
        <taxon>Choristoneura</taxon>
    </lineage>
</organism>
<dbReference type="EMBL" id="CM046107">
    <property type="protein sequence ID" value="KAI8432020.1"/>
    <property type="molecule type" value="Genomic_DNA"/>
</dbReference>
<protein>
    <submittedName>
        <fullName evidence="1">Uncharacterized protein</fullName>
    </submittedName>
</protein>
<name>A0ACC0K799_CHOFU</name>